<dbReference type="OrthoDB" id="8688418at2"/>
<dbReference type="PANTHER" id="PTHR30055:SF234">
    <property type="entry name" value="HTH-TYPE TRANSCRIPTIONAL REGULATOR BETI"/>
    <property type="match status" value="1"/>
</dbReference>
<dbReference type="PROSITE" id="PS50977">
    <property type="entry name" value="HTH_TETR_2"/>
    <property type="match status" value="1"/>
</dbReference>
<keyword evidence="1" id="KW-0805">Transcription regulation</keyword>
<feature type="domain" description="HTH tetR-type" evidence="6">
    <location>
        <begin position="107"/>
        <end position="167"/>
    </location>
</feature>
<gene>
    <name evidence="7" type="ORF">EXE59_03305</name>
</gene>
<comment type="caution">
    <text evidence="7">The sequence shown here is derived from an EMBL/GenBank/DDBJ whole genome shotgun (WGS) entry which is preliminary data.</text>
</comment>
<evidence type="ECO:0000256" key="4">
    <source>
        <dbReference type="PROSITE-ProRule" id="PRU00335"/>
    </source>
</evidence>
<organism evidence="7 8">
    <name type="scientific">Nocardioides eburneiflavus</name>
    <dbReference type="NCBI Taxonomy" id="2518372"/>
    <lineage>
        <taxon>Bacteria</taxon>
        <taxon>Bacillati</taxon>
        <taxon>Actinomycetota</taxon>
        <taxon>Actinomycetes</taxon>
        <taxon>Propionibacteriales</taxon>
        <taxon>Nocardioidaceae</taxon>
        <taxon>Nocardioides</taxon>
    </lineage>
</organism>
<feature type="region of interest" description="Disordered" evidence="5">
    <location>
        <begin position="1"/>
        <end position="65"/>
    </location>
</feature>
<evidence type="ECO:0000313" key="8">
    <source>
        <dbReference type="Proteomes" id="UP000297496"/>
    </source>
</evidence>
<dbReference type="Pfam" id="PF00440">
    <property type="entry name" value="TetR_N"/>
    <property type="match status" value="1"/>
</dbReference>
<accession>A0A4Z1CJ61</accession>
<keyword evidence="3" id="KW-0804">Transcription</keyword>
<proteinExistence type="predicted"/>
<dbReference type="InterPro" id="IPR050109">
    <property type="entry name" value="HTH-type_TetR-like_transc_reg"/>
</dbReference>
<reference evidence="7 8" key="1">
    <citation type="submission" date="2019-04" db="EMBL/GenBank/DDBJ databases">
        <title>Three New Species of Nocardioides, Nocardioides euryhalodurans sp. nov., Nocardioides seonyuensis sp. nov. and Nocardioides eburneoflavus sp. nov. Isolated from Soil.</title>
        <authorList>
            <person name="Roh S.G."/>
            <person name="Lee C."/>
            <person name="Kim M.-K."/>
            <person name="Kim S.B."/>
        </authorList>
    </citation>
    <scope>NUCLEOTIDE SEQUENCE [LARGE SCALE GENOMIC DNA]</scope>
    <source>
        <strain evidence="7 8">MMS17-SY213</strain>
    </source>
</reference>
<dbReference type="GO" id="GO:0003700">
    <property type="term" value="F:DNA-binding transcription factor activity"/>
    <property type="evidence" value="ECO:0007669"/>
    <property type="project" value="TreeGrafter"/>
</dbReference>
<evidence type="ECO:0000256" key="1">
    <source>
        <dbReference type="ARBA" id="ARBA00023015"/>
    </source>
</evidence>
<keyword evidence="2 4" id="KW-0238">DNA-binding</keyword>
<evidence type="ECO:0000256" key="5">
    <source>
        <dbReference type="SAM" id="MobiDB-lite"/>
    </source>
</evidence>
<dbReference type="InterPro" id="IPR001647">
    <property type="entry name" value="HTH_TetR"/>
</dbReference>
<feature type="compositionally biased region" description="Pro residues" evidence="5">
    <location>
        <begin position="29"/>
        <end position="41"/>
    </location>
</feature>
<evidence type="ECO:0000256" key="2">
    <source>
        <dbReference type="ARBA" id="ARBA00023125"/>
    </source>
</evidence>
<dbReference type="Proteomes" id="UP000297496">
    <property type="component" value="Unassembled WGS sequence"/>
</dbReference>
<dbReference type="EMBL" id="SRRO01000001">
    <property type="protein sequence ID" value="TGN63080.1"/>
    <property type="molecule type" value="Genomic_DNA"/>
</dbReference>
<dbReference type="PRINTS" id="PR00455">
    <property type="entry name" value="HTHTETR"/>
</dbReference>
<dbReference type="PANTHER" id="PTHR30055">
    <property type="entry name" value="HTH-TYPE TRANSCRIPTIONAL REGULATOR RUTR"/>
    <property type="match status" value="1"/>
</dbReference>
<dbReference type="Gene3D" id="1.10.357.10">
    <property type="entry name" value="Tetracycline Repressor, domain 2"/>
    <property type="match status" value="1"/>
</dbReference>
<dbReference type="SUPFAM" id="SSF46689">
    <property type="entry name" value="Homeodomain-like"/>
    <property type="match status" value="1"/>
</dbReference>
<sequence>MVQTTRGPPSHPRVGAVPLTVGPDGRVPSSPPAIPRTPSLPPTYGSPQWWRTAPPDNAVAARPSQGPCRCVCRGLPGRTDARTLCTECNNGPVTTTPPPDGRSALRAERRLAILDAARALATEHGSDGFTVDQVAARAAVSRRTVFNHFAGLDQLLVAVCEQLLAETTTELLDEVDRRIAALREGARPAPAGRTVLAAIAGAARGVDLATAIASIHRVLGAPAPADERAQHISRTAFEHVGGRLREHLQQRAPDLDALDLELTLALMFSGITTLADRWLEQHPDLPPDVPAAARADWERLLDRLLGHLRVGDAD</sequence>
<protein>
    <submittedName>
        <fullName evidence="7">TetR/AcrR family transcriptional regulator</fullName>
    </submittedName>
</protein>
<dbReference type="AlphaFoldDB" id="A0A4Z1CJ61"/>
<evidence type="ECO:0000313" key="7">
    <source>
        <dbReference type="EMBL" id="TGN63080.1"/>
    </source>
</evidence>
<name>A0A4Z1CJ61_9ACTN</name>
<dbReference type="InterPro" id="IPR009057">
    <property type="entry name" value="Homeodomain-like_sf"/>
</dbReference>
<dbReference type="GO" id="GO:0000976">
    <property type="term" value="F:transcription cis-regulatory region binding"/>
    <property type="evidence" value="ECO:0007669"/>
    <property type="project" value="TreeGrafter"/>
</dbReference>
<evidence type="ECO:0000256" key="3">
    <source>
        <dbReference type="ARBA" id="ARBA00023163"/>
    </source>
</evidence>
<feature type="DNA-binding region" description="H-T-H motif" evidence="4">
    <location>
        <begin position="130"/>
        <end position="149"/>
    </location>
</feature>
<keyword evidence="8" id="KW-1185">Reference proteome</keyword>
<evidence type="ECO:0000259" key="6">
    <source>
        <dbReference type="PROSITE" id="PS50977"/>
    </source>
</evidence>